<comment type="caution">
    <text evidence="2">The sequence shown here is derived from an EMBL/GenBank/DDBJ whole genome shotgun (WGS) entry which is preliminary data.</text>
</comment>
<dbReference type="EMBL" id="QHKI01000103">
    <property type="protein sequence ID" value="RSM63870.1"/>
    <property type="molecule type" value="Genomic_DNA"/>
</dbReference>
<protein>
    <recommendedName>
        <fullName evidence="1">Guanylate cyclase domain-containing protein</fullName>
    </recommendedName>
</protein>
<evidence type="ECO:0000313" key="3">
    <source>
        <dbReference type="Proteomes" id="UP000287547"/>
    </source>
</evidence>
<dbReference type="Proteomes" id="UP000287547">
    <property type="component" value="Unassembled WGS sequence"/>
</dbReference>
<dbReference type="RefSeq" id="WP_051796635.1">
    <property type="nucleotide sequence ID" value="NZ_QHKI01000103.1"/>
</dbReference>
<dbReference type="OrthoDB" id="3867284at2"/>
<reference evidence="2 3" key="1">
    <citation type="submission" date="2018-05" db="EMBL/GenBank/DDBJ databases">
        <title>Evolution of GPA BGCs.</title>
        <authorList>
            <person name="Waglechner N."/>
            <person name="Wright G.D."/>
        </authorList>
    </citation>
    <scope>NUCLEOTIDE SEQUENCE [LARGE SCALE GENOMIC DNA]</scope>
    <source>
        <strain evidence="2 3">A82846</strain>
    </source>
</reference>
<dbReference type="Pfam" id="PF19916">
    <property type="entry name" value="VMAP-M0"/>
    <property type="match status" value="1"/>
</dbReference>
<dbReference type="Pfam" id="PF20028">
    <property type="entry name" value="VMAP-C"/>
    <property type="match status" value="1"/>
</dbReference>
<accession>A0A428Y8M2</accession>
<dbReference type="InterPro" id="IPR001054">
    <property type="entry name" value="A/G_cyclase"/>
</dbReference>
<organism evidence="2 3">
    <name type="scientific">Kibdelosporangium aridum</name>
    <dbReference type="NCBI Taxonomy" id="2030"/>
    <lineage>
        <taxon>Bacteria</taxon>
        <taxon>Bacillati</taxon>
        <taxon>Actinomycetota</taxon>
        <taxon>Actinomycetes</taxon>
        <taxon>Pseudonocardiales</taxon>
        <taxon>Pseudonocardiaceae</taxon>
        <taxon>Kibdelosporangium</taxon>
    </lineage>
</organism>
<dbReference type="SUPFAM" id="SSF55073">
    <property type="entry name" value="Nucleotide cyclase"/>
    <property type="match status" value="1"/>
</dbReference>
<dbReference type="PROSITE" id="PS50125">
    <property type="entry name" value="GUANYLATE_CYCLASE_2"/>
    <property type="match status" value="1"/>
</dbReference>
<gene>
    <name evidence="2" type="ORF">DMH04_52380</name>
</gene>
<dbReference type="InterPro" id="IPR029787">
    <property type="entry name" value="Nucleotide_cyclase"/>
</dbReference>
<evidence type="ECO:0000313" key="2">
    <source>
        <dbReference type="EMBL" id="RSM63870.1"/>
    </source>
</evidence>
<dbReference type="Gene3D" id="3.30.70.1230">
    <property type="entry name" value="Nucleotide cyclase"/>
    <property type="match status" value="1"/>
</dbReference>
<dbReference type="InterPro" id="IPR045555">
    <property type="entry name" value="VMAP-M0"/>
</dbReference>
<feature type="domain" description="Guanylate cyclase" evidence="1">
    <location>
        <begin position="11"/>
        <end position="132"/>
    </location>
</feature>
<name>A0A428Y8M2_KIBAR</name>
<sequence length="587" mass="65281">MSLVLPAEHRAIMVVDIAEFTAPARTVAHQIALHQGLYQVLREAFDESAIPWASCVVEDRGDGAMILIPSDVPKIRLADQLPDRIVAAVRRYNALSSAAASVQLRIGLHAGEVHRYENGVVSQAVNFAFRILDASAAKSALKQSAGTVAVIASDRFYQEVICQDPAANAASYQRIPVNVKDVSTEAWLRLRGLSAVLPVLPDAPLDLLSKWLSDVTVPHLATMVRRAAGPFAPVPRSNNALDVFFELNDVNAGVDGVPPSLIFLSLLADQMGGEFKVNVDEWVRNEARRLRLDRRLAERVNAVSAIPAKPRLHLLIAFEPHGIDPSRYRLSFWRQDDPEVWPPVRGDAGMASVAELESCVDALVVAAEQVWSDRYATVVLEFLLPRSLVHLPVQLWRKELGSSNERPLLFDYPIVLRSLERMSSQHWHRVWHDRWRLLLADPSVTRVHFGQPADSGEPYRIDARLSDPQWVSMVLSRPPRPQPASESGTDEYRAALQSGLPAVFWHPEASPTALREVVNELADGRGLTKLPERTQAARRDAFLTSDPSSKINIYRRLVVLWDDPERRVFLDLPGTSTAAVEESADER</sequence>
<dbReference type="AlphaFoldDB" id="A0A428Y8M2"/>
<dbReference type="GO" id="GO:0004016">
    <property type="term" value="F:adenylate cyclase activity"/>
    <property type="evidence" value="ECO:0007669"/>
    <property type="project" value="UniProtKB-ARBA"/>
</dbReference>
<evidence type="ECO:0000259" key="1">
    <source>
        <dbReference type="PROSITE" id="PS50125"/>
    </source>
</evidence>
<dbReference type="InterPro" id="IPR045450">
    <property type="entry name" value="VMAP_C"/>
</dbReference>
<dbReference type="GO" id="GO:0009190">
    <property type="term" value="P:cyclic nucleotide biosynthetic process"/>
    <property type="evidence" value="ECO:0007669"/>
    <property type="project" value="InterPro"/>
</dbReference>
<dbReference type="GO" id="GO:0035556">
    <property type="term" value="P:intracellular signal transduction"/>
    <property type="evidence" value="ECO:0007669"/>
    <property type="project" value="InterPro"/>
</dbReference>
<proteinExistence type="predicted"/>